<feature type="transmembrane region" description="Helical" evidence="1">
    <location>
        <begin position="104"/>
        <end position="125"/>
    </location>
</feature>
<protein>
    <submittedName>
        <fullName evidence="2">Uncharacterized protein</fullName>
    </submittedName>
</protein>
<gene>
    <name evidence="2" type="ORF">ENO47_07730</name>
</gene>
<dbReference type="AlphaFoldDB" id="A0A7C2VGJ4"/>
<sequence>MVLHPLFAYPTLILALVVFGLQIVSILKSRSAIRYALYLNGLLIVFALLSVVFGFGVSNVPLVQSKVPFIWGFPHKWNGILLFIFSVLNFIVFWFKGEGVGRKMVLLPAIGLLITLFQLFTGWMLRLVFFS</sequence>
<proteinExistence type="predicted"/>
<dbReference type="EMBL" id="DSFP01000067">
    <property type="protein sequence ID" value="HEW46535.1"/>
    <property type="molecule type" value="Genomic_DNA"/>
</dbReference>
<reference evidence="2" key="1">
    <citation type="journal article" date="2020" name="mSystems">
        <title>Genome- and Community-Level Interaction Insights into Carbon Utilization and Element Cycling Functions of Hydrothermarchaeota in Hydrothermal Sediment.</title>
        <authorList>
            <person name="Zhou Z."/>
            <person name="Liu Y."/>
            <person name="Xu W."/>
            <person name="Pan J."/>
            <person name="Luo Z.H."/>
            <person name="Li M."/>
        </authorList>
    </citation>
    <scope>NUCLEOTIDE SEQUENCE [LARGE SCALE GENOMIC DNA]</scope>
    <source>
        <strain evidence="2">SpSt-132</strain>
    </source>
</reference>
<comment type="caution">
    <text evidence="2">The sequence shown here is derived from an EMBL/GenBank/DDBJ whole genome shotgun (WGS) entry which is preliminary data.</text>
</comment>
<organism evidence="2">
    <name type="scientific">Hydrogenobacter sp</name>
    <dbReference type="NCBI Taxonomy" id="2152829"/>
    <lineage>
        <taxon>Bacteria</taxon>
        <taxon>Pseudomonadati</taxon>
        <taxon>Aquificota</taxon>
        <taxon>Aquificia</taxon>
        <taxon>Aquificales</taxon>
        <taxon>Aquificaceae</taxon>
        <taxon>Hydrogenobacter</taxon>
    </lineage>
</organism>
<feature type="transmembrane region" description="Helical" evidence="1">
    <location>
        <begin position="36"/>
        <end position="57"/>
    </location>
</feature>
<feature type="transmembrane region" description="Helical" evidence="1">
    <location>
        <begin position="6"/>
        <end position="24"/>
    </location>
</feature>
<name>A0A7C2VGJ4_9AQUI</name>
<accession>A0A7C2VGJ4</accession>
<evidence type="ECO:0000313" key="2">
    <source>
        <dbReference type="EMBL" id="HEW46535.1"/>
    </source>
</evidence>
<evidence type="ECO:0000256" key="1">
    <source>
        <dbReference type="SAM" id="Phobius"/>
    </source>
</evidence>
<feature type="transmembrane region" description="Helical" evidence="1">
    <location>
        <begin position="77"/>
        <end position="95"/>
    </location>
</feature>
<keyword evidence="1" id="KW-0812">Transmembrane</keyword>
<keyword evidence="1" id="KW-0472">Membrane</keyword>
<keyword evidence="1" id="KW-1133">Transmembrane helix</keyword>